<evidence type="ECO:0000313" key="3">
    <source>
        <dbReference type="Proteomes" id="UP000239494"/>
    </source>
</evidence>
<feature type="transmembrane region" description="Helical" evidence="1">
    <location>
        <begin position="102"/>
        <end position="127"/>
    </location>
</feature>
<protein>
    <submittedName>
        <fullName evidence="2">Uncharacterized protein</fullName>
    </submittedName>
</protein>
<name>A0A2T0TCM5_9PSEU</name>
<keyword evidence="1" id="KW-0472">Membrane</keyword>
<evidence type="ECO:0000256" key="1">
    <source>
        <dbReference type="SAM" id="Phobius"/>
    </source>
</evidence>
<keyword evidence="1" id="KW-0812">Transmembrane</keyword>
<evidence type="ECO:0000313" key="2">
    <source>
        <dbReference type="EMBL" id="PRY43422.1"/>
    </source>
</evidence>
<dbReference type="OrthoDB" id="3831145at2"/>
<keyword evidence="1" id="KW-1133">Transmembrane helix</keyword>
<accession>A0A2T0TCM5</accession>
<gene>
    <name evidence="2" type="ORF">CLV43_103165</name>
</gene>
<feature type="transmembrane region" description="Helical" evidence="1">
    <location>
        <begin position="172"/>
        <end position="191"/>
    </location>
</feature>
<sequence>MAEQEPFASPYHLVVLPGQEQEHPPGWVSPLVTPMPVAAADALEWRRPATLTASFWCWLGATVLVVLGLPGIFALDHDVFAQSLVDDARAAGEEPVSRAEAVFGAIATSGVFAIAFALPAIPFVVGFVNLRGGKEWARVLLTSLGGFGLVLGLIGLAVSVHGVPYLKWTYGVTWAVAFVVTTALALVLMYLPASNTYVRGTSQS</sequence>
<dbReference type="RefSeq" id="WP_106187006.1">
    <property type="nucleotide sequence ID" value="NZ_PVTF01000003.1"/>
</dbReference>
<comment type="caution">
    <text evidence="2">The sequence shown here is derived from an EMBL/GenBank/DDBJ whole genome shotgun (WGS) entry which is preliminary data.</text>
</comment>
<dbReference type="EMBL" id="PVTF01000003">
    <property type="protein sequence ID" value="PRY43422.1"/>
    <property type="molecule type" value="Genomic_DNA"/>
</dbReference>
<dbReference type="AlphaFoldDB" id="A0A2T0TCM5"/>
<dbReference type="Proteomes" id="UP000239494">
    <property type="component" value="Unassembled WGS sequence"/>
</dbReference>
<proteinExistence type="predicted"/>
<organism evidence="2 3">
    <name type="scientific">Umezawaea tangerina</name>
    <dbReference type="NCBI Taxonomy" id="84725"/>
    <lineage>
        <taxon>Bacteria</taxon>
        <taxon>Bacillati</taxon>
        <taxon>Actinomycetota</taxon>
        <taxon>Actinomycetes</taxon>
        <taxon>Pseudonocardiales</taxon>
        <taxon>Pseudonocardiaceae</taxon>
        <taxon>Umezawaea</taxon>
    </lineage>
</organism>
<feature type="transmembrane region" description="Helical" evidence="1">
    <location>
        <begin position="139"/>
        <end position="160"/>
    </location>
</feature>
<keyword evidence="3" id="KW-1185">Reference proteome</keyword>
<reference evidence="2 3" key="1">
    <citation type="submission" date="2018-03" db="EMBL/GenBank/DDBJ databases">
        <title>Genomic Encyclopedia of Archaeal and Bacterial Type Strains, Phase II (KMG-II): from individual species to whole genera.</title>
        <authorList>
            <person name="Goeker M."/>
        </authorList>
    </citation>
    <scope>NUCLEOTIDE SEQUENCE [LARGE SCALE GENOMIC DNA]</scope>
    <source>
        <strain evidence="2 3">DSM 44720</strain>
    </source>
</reference>
<feature type="transmembrane region" description="Helical" evidence="1">
    <location>
        <begin position="55"/>
        <end position="75"/>
    </location>
</feature>